<comment type="caution">
    <text evidence="2">The sequence shown here is derived from an EMBL/GenBank/DDBJ whole genome shotgun (WGS) entry which is preliminary data.</text>
</comment>
<dbReference type="AlphaFoldDB" id="A0A1G2NZT1"/>
<dbReference type="Proteomes" id="UP000177269">
    <property type="component" value="Unassembled WGS sequence"/>
</dbReference>
<dbReference type="Gene3D" id="3.30.460.10">
    <property type="entry name" value="Beta Polymerase, domain 2"/>
    <property type="match status" value="1"/>
</dbReference>
<dbReference type="NCBIfam" id="NF047752">
    <property type="entry name" value="MntA_antitoxin"/>
    <property type="match status" value="1"/>
</dbReference>
<name>A0A1G2NZT1_9BACT</name>
<sequence>MIITDDIKQRIADLAQKYGLDLVVLFGSQATGRTHPKSDVDIGYLSDQALDYQKEFAIQEDLFRLFRRTDVELVNLSRISPVMKKLVSDEGVVLYEREPGLFARFSMYAFKLFVETKKIRELRYQSLKDFIYAGNK</sequence>
<protein>
    <recommendedName>
        <fullName evidence="1">Polymerase beta nucleotidyltransferase domain-containing protein</fullName>
    </recommendedName>
</protein>
<evidence type="ECO:0000313" key="2">
    <source>
        <dbReference type="EMBL" id="OHA41607.1"/>
    </source>
</evidence>
<dbReference type="InterPro" id="IPR043519">
    <property type="entry name" value="NT_sf"/>
</dbReference>
<evidence type="ECO:0000313" key="3">
    <source>
        <dbReference type="Proteomes" id="UP000177269"/>
    </source>
</evidence>
<dbReference type="PANTHER" id="PTHR43852">
    <property type="entry name" value="NUCLEOTIDYLTRANSFERASE"/>
    <property type="match status" value="1"/>
</dbReference>
<feature type="domain" description="Polymerase beta nucleotidyltransferase" evidence="1">
    <location>
        <begin position="10"/>
        <end position="98"/>
    </location>
</feature>
<dbReference type="CDD" id="cd05403">
    <property type="entry name" value="NT_KNTase_like"/>
    <property type="match status" value="1"/>
</dbReference>
<reference evidence="2 3" key="1">
    <citation type="journal article" date="2016" name="Nat. Commun.">
        <title>Thousands of microbial genomes shed light on interconnected biogeochemical processes in an aquifer system.</title>
        <authorList>
            <person name="Anantharaman K."/>
            <person name="Brown C.T."/>
            <person name="Hug L.A."/>
            <person name="Sharon I."/>
            <person name="Castelle C.J."/>
            <person name="Probst A.J."/>
            <person name="Thomas B.C."/>
            <person name="Singh A."/>
            <person name="Wilkins M.J."/>
            <person name="Karaoz U."/>
            <person name="Brodie E.L."/>
            <person name="Williams K.H."/>
            <person name="Hubbard S.S."/>
            <person name="Banfield J.F."/>
        </authorList>
    </citation>
    <scope>NUCLEOTIDE SEQUENCE [LARGE SCALE GENOMIC DNA]</scope>
</reference>
<dbReference type="EMBL" id="MHSK01000030">
    <property type="protein sequence ID" value="OHA41607.1"/>
    <property type="molecule type" value="Genomic_DNA"/>
</dbReference>
<dbReference type="PANTHER" id="PTHR43852:SF2">
    <property type="entry name" value="PROTEIN ADENYLYLTRANSFERASE MNTA"/>
    <property type="match status" value="1"/>
</dbReference>
<evidence type="ECO:0000259" key="1">
    <source>
        <dbReference type="Pfam" id="PF18765"/>
    </source>
</evidence>
<dbReference type="InterPro" id="IPR052930">
    <property type="entry name" value="TA_antitoxin_MntA"/>
</dbReference>
<organism evidence="2 3">
    <name type="scientific">Candidatus Taylorbacteria bacterium RIFCSPLOWO2_12_FULL_43_20</name>
    <dbReference type="NCBI Taxonomy" id="1802332"/>
    <lineage>
        <taxon>Bacteria</taxon>
        <taxon>Candidatus Tayloriibacteriota</taxon>
    </lineage>
</organism>
<dbReference type="Pfam" id="PF18765">
    <property type="entry name" value="Polbeta"/>
    <property type="match status" value="1"/>
</dbReference>
<dbReference type="InterPro" id="IPR041633">
    <property type="entry name" value="Polbeta"/>
</dbReference>
<gene>
    <name evidence="2" type="ORF">A3G52_00680</name>
</gene>
<dbReference type="SUPFAM" id="SSF81301">
    <property type="entry name" value="Nucleotidyltransferase"/>
    <property type="match status" value="1"/>
</dbReference>
<proteinExistence type="predicted"/>
<accession>A0A1G2NZT1</accession>